<dbReference type="PROSITE" id="PS50222">
    <property type="entry name" value="EF_HAND_2"/>
    <property type="match status" value="1"/>
</dbReference>
<evidence type="ECO:0000256" key="1">
    <source>
        <dbReference type="ARBA" id="ARBA00022670"/>
    </source>
</evidence>
<keyword evidence="3" id="KW-0378">Hydrolase</keyword>
<proteinExistence type="predicted"/>
<evidence type="ECO:0000313" key="8">
    <source>
        <dbReference type="EMBL" id="OMJ86567.1"/>
    </source>
</evidence>
<dbReference type="InterPro" id="IPR002048">
    <property type="entry name" value="EF_hand_dom"/>
</dbReference>
<dbReference type="PROSITE" id="PS00018">
    <property type="entry name" value="EF_HAND_1"/>
    <property type="match status" value="1"/>
</dbReference>
<dbReference type="InterPro" id="IPR018247">
    <property type="entry name" value="EF_Hand_1_Ca_BS"/>
</dbReference>
<dbReference type="PROSITE" id="PS00973">
    <property type="entry name" value="USP_2"/>
    <property type="match status" value="1"/>
</dbReference>
<evidence type="ECO:0000256" key="3">
    <source>
        <dbReference type="ARBA" id="ARBA00022801"/>
    </source>
</evidence>
<keyword evidence="9" id="KW-1185">Reference proteome</keyword>
<evidence type="ECO:0000256" key="4">
    <source>
        <dbReference type="ARBA" id="ARBA00022837"/>
    </source>
</evidence>
<name>A0A1R2CC33_9CILI</name>
<keyword evidence="4" id="KW-0106">Calcium</keyword>
<dbReference type="InterPro" id="IPR018200">
    <property type="entry name" value="USP_CS"/>
</dbReference>
<evidence type="ECO:0000259" key="6">
    <source>
        <dbReference type="PROSITE" id="PS50222"/>
    </source>
</evidence>
<organism evidence="8 9">
    <name type="scientific">Stentor coeruleus</name>
    <dbReference type="NCBI Taxonomy" id="5963"/>
    <lineage>
        <taxon>Eukaryota</taxon>
        <taxon>Sar</taxon>
        <taxon>Alveolata</taxon>
        <taxon>Ciliophora</taxon>
        <taxon>Postciliodesmatophora</taxon>
        <taxon>Heterotrichea</taxon>
        <taxon>Heterotrichida</taxon>
        <taxon>Stentoridae</taxon>
        <taxon>Stentor</taxon>
    </lineage>
</organism>
<dbReference type="SUPFAM" id="SSF47473">
    <property type="entry name" value="EF-hand"/>
    <property type="match status" value="1"/>
</dbReference>
<feature type="region of interest" description="Disordered" evidence="5">
    <location>
        <begin position="2571"/>
        <end position="2595"/>
    </location>
</feature>
<dbReference type="PANTHER" id="PTHR24006">
    <property type="entry name" value="UBIQUITIN CARBOXYL-TERMINAL HYDROLASE"/>
    <property type="match status" value="1"/>
</dbReference>
<dbReference type="InterPro" id="IPR028889">
    <property type="entry name" value="USP"/>
</dbReference>
<evidence type="ECO:0000313" key="9">
    <source>
        <dbReference type="Proteomes" id="UP000187209"/>
    </source>
</evidence>
<dbReference type="EMBL" id="MPUH01000201">
    <property type="protein sequence ID" value="OMJ86567.1"/>
    <property type="molecule type" value="Genomic_DNA"/>
</dbReference>
<dbReference type="GO" id="GO:0005509">
    <property type="term" value="F:calcium ion binding"/>
    <property type="evidence" value="ECO:0007669"/>
    <property type="project" value="InterPro"/>
</dbReference>
<dbReference type="Gene3D" id="3.90.70.10">
    <property type="entry name" value="Cysteine proteinases"/>
    <property type="match status" value="1"/>
</dbReference>
<feature type="domain" description="USP" evidence="7">
    <location>
        <begin position="1675"/>
        <end position="2010"/>
    </location>
</feature>
<dbReference type="InterPro" id="IPR001394">
    <property type="entry name" value="Peptidase_C19_UCH"/>
</dbReference>
<dbReference type="SUPFAM" id="SSF54001">
    <property type="entry name" value="Cysteine proteinases"/>
    <property type="match status" value="1"/>
</dbReference>
<comment type="caution">
    <text evidence="8">The sequence shown here is derived from an EMBL/GenBank/DDBJ whole genome shotgun (WGS) entry which is preliminary data.</text>
</comment>
<dbReference type="PROSITE" id="PS00972">
    <property type="entry name" value="USP_1"/>
    <property type="match status" value="1"/>
</dbReference>
<sequence>MVSDSSTESKLLLQKLQSSSEFEFLDDLSSLESLVHRLSLEDPSYSDLNASFLNTLPQIISALLNRTKYTQESLSKTEQILSFILLLLPNYHTSYKYLESIRLLVDIDKPLYQNFMQDQKLGSWNPKRDPELIWRSTIKIGSMIDAVKVHIQSDRKCWARGIVKDIDQEDNMKIQFEEEGMEYDRILHRTSNEIGSYRKHSSGDTWRENLKPGDLIDCFDSSNLWYNSTVLDRRVIINTHETQTTEVYVGFRVYSMCGEKSDEKGQYKGWSSKYDDWISIRSPRIAPYGLHGRMWVIPQVTFNEEKIIDDSNDMLEDTANTFCVTRAKKCTSALLISIINTFGEKNLFDFILKLLSDTEKWPTFDQVYSLSYFVGKLYSLYHKKFIMNYALKFKDTVFNCLLHAPQTIYREYSKEKLDQIFEFMELILKRVLTIQQKNAIVDEFLLEFSLKNFNTPYLERRIHGIKGIIDAVNKAKLSKTRGIQSEDLIKWIQNHEIIAEIFGPNGHYQLVQRSGEILKLLATENALRPSDLNHVWMSSQRNDEDMRKTIYSVLIEINSVLKSDALDFLVQKISELPTSRILKEEINLMYELTKFTVRAGVASNRACDFFHKVILLSDEYSEATKNQCLEAYCNILRSWEKSKVRPSVMAQCVDCIRENRATLFSIKIIEKLLQTFPVAYMSRDMPTRNSVTQDLINDQGALTALFDNIKNYKNTVGQDIPGYCEEIGHRLNFMKSLISECYNIRVTERQLAILWDSLYERAFSDAEKNTFIKWLSETTYSQLSFKKIFEDSDLCKFFEEKIGNSSNDFKNFTTEEFSVFKNLFLVVNLSLNKIKRLYTNLSQGTSETPVEFDYSIIVLPIQLQGMQSLRKIILQSLSEKVTNQSAELLYEIYNHINVEDICGVRKEIVGYLIENIENGENAQKKKALEILKRFIEECEKDGTGNLISHSALLKGDLHIITVVNNITYNIQDNEIPKKFEIKAYSNYTLWHVRCLIGKKVKCLYDQFKVFRTLLALEIKDRENGRTLADLRFRINESLTISRRTITKPKAQLLTSDNRLTPKAEKIFRSWFFMYADKGEKMSPEGCAAFTNSCTGDSCKATNKRMVDFFSLYDEDKDGYITIDDFLKFYTTSCISKPTTVWNNLTSHHYRTDLKRYDDSDDENSVDITQLPTYILIQNPENFELLFSTLHNKELATYAWELLLKLPTSPQIMEKISNWQNNSSWENEFIEGSSQSMLYMLQVVESFMQDNFEGKDGKKEKRRDWKIKFVRSGGIASLFDVMKKFEYAEDNYQKACLASVVKIVSIFILAAFSAQKPEICEAIDLVRKESENLDVFEEVNNDEVKNKSLETSTGKENEKVYRNSEVFRTLVEDICKENLVETIVSAVDFDDMIDNLMSLMANVVCKEEFEPEDKHLIDSALELWMSCILHKNELIEAVYKFSKNSMNFERFFVLSMIRPKLFVIRKSFQQSYLSICRKIDGLSQYFLSVLIAFIKNPLDSSDCSQLFDLTLELISIDTVNPSQNYLNLISDLCSKILTHPCKEKKYSIISDKELLGLLKLSTKIFQSFPEYRRQVISPDYLQQFFKDILFPDDCSFENLSYNQEYLENISPQLPPKAKMRETRFAAYSFLITISENDPIFLEILIECLKNIKNRVRSIKNWTYSPTFEQKSIHGYAGIANLGAICYMNSMLQQFFMIQQFRYSILDTDDGVFPDIVQIKPDIAARYKCDNEIDDNLLHQLQRIFGFLEATDRQAYIPGAFCYAFKDFSGNPVNLSIQQDSQEFLNMIFDKLDKCLAHTPYKNLIHDTFGGKTCNQTICKECSNTNETIENFFNLSLDVKHSKTVYESLNKLISGSIISDYHCDKCEKKVEITRRALINDLPNILILHLQRIVFNFDTYANEKINSRLEFPHELNIYPYTKEGLSGGESNDNYLYELVGIVVHTGKAEAGHYYSYIKDKSSNKKWLEFNDSMIRSFNPENIELECFGGGEDGGFTKLDSSSRNAYMLVYEKKLNKSPLHIIDILECDSTTQSRISTRQFQDLKKTIPPSVYQSILKDNQSFQTEKHIFSLDFFEFASSIFKRSFIYHNITNLCLDYTINLVSHASSNKSLPTLVSILKSCFEKYPNSEVDFLQSLVSSNMELLITYLLVSLEKATRENYALLLSIALKISAQKDFTEGSLARVIIDGLLMLIPQDLTKHSVKFEQFWQLFAYISESPVLAMYILQKDAISVFIDFFLGGSSPLAKSGDKKESIGSRMWTPNFRYLITCISNLIDYVWNKHGQGFYELSENDNKCIREREFYDKAIKNNYDLGGIGKIVKFFAVEDLEFSMMIAEILVKGINEVDVDEVQVFYTVMEEYFAVEDLLKSYRVQWVIGMASLICQKDYLGYKFGTKVIKSIEDEAFHYPSTLFFDSLTSKNSLLGTVWNHRKRWDHSCLASTCNFLKLMVKHPYLYEYVCSVPAPTYQYSNFMQWVDSYVQNSKASIGSTTKKENLYQECIKHLSALPQASDVPRFLIGKVVEELLIDLQEKDNLKLKTLKLICNYKESQPTGKHNLALPKLDQYLEKSAKLSESCGPNDSPYPSHLQNPIPEDNTNNKITKPKNDSIIIIEAQNNHNESKRIELEFYTNTSAYYYPLSPITFTIPSHTSQVILVIYKENPILDWAEFSIKWDFVKPKKCKSKESTENFNENIELFGLDDIGMNVSDFEEEVVAPPYGEISCPRCTFLNKVAELKCTMCSLIFTKK</sequence>
<dbReference type="GO" id="GO:0004843">
    <property type="term" value="F:cysteine-type deubiquitinase activity"/>
    <property type="evidence" value="ECO:0007669"/>
    <property type="project" value="InterPro"/>
</dbReference>
<evidence type="ECO:0000256" key="5">
    <source>
        <dbReference type="SAM" id="MobiDB-lite"/>
    </source>
</evidence>
<dbReference type="PROSITE" id="PS50235">
    <property type="entry name" value="USP_3"/>
    <property type="match status" value="1"/>
</dbReference>
<dbReference type="GO" id="GO:0016579">
    <property type="term" value="P:protein deubiquitination"/>
    <property type="evidence" value="ECO:0007669"/>
    <property type="project" value="InterPro"/>
</dbReference>
<dbReference type="Gene3D" id="2.30.30.140">
    <property type="match status" value="1"/>
</dbReference>
<dbReference type="GO" id="GO:0005634">
    <property type="term" value="C:nucleus"/>
    <property type="evidence" value="ECO:0007669"/>
    <property type="project" value="TreeGrafter"/>
</dbReference>
<gene>
    <name evidence="8" type="ORF">SteCoe_11850</name>
</gene>
<dbReference type="InterPro" id="IPR011992">
    <property type="entry name" value="EF-hand-dom_pair"/>
</dbReference>
<evidence type="ECO:0008006" key="10">
    <source>
        <dbReference type="Google" id="ProtNLM"/>
    </source>
</evidence>
<accession>A0A1R2CC33</accession>
<dbReference type="CDD" id="cd20104">
    <property type="entry name" value="MBT_PHF20L1-like"/>
    <property type="match status" value="1"/>
</dbReference>
<evidence type="ECO:0000256" key="2">
    <source>
        <dbReference type="ARBA" id="ARBA00022786"/>
    </source>
</evidence>
<dbReference type="GO" id="GO:0006508">
    <property type="term" value="P:proteolysis"/>
    <property type="evidence" value="ECO:0007669"/>
    <property type="project" value="UniProtKB-KW"/>
</dbReference>
<feature type="domain" description="EF-hand" evidence="6">
    <location>
        <begin position="1100"/>
        <end position="1135"/>
    </location>
</feature>
<dbReference type="PANTHER" id="PTHR24006:SF827">
    <property type="entry name" value="UBIQUITIN CARBOXYL-TERMINAL HYDROLASE 34"/>
    <property type="match status" value="1"/>
</dbReference>
<protein>
    <recommendedName>
        <fullName evidence="10">Ubiquitinyl hydrolase 1</fullName>
    </recommendedName>
</protein>
<keyword evidence="1" id="KW-0645">Protease</keyword>
<dbReference type="FunFam" id="3.90.70.10:FF:000022">
    <property type="entry name" value="Ubiquitin carboxyl-terminal hydrolase 24"/>
    <property type="match status" value="1"/>
</dbReference>
<keyword evidence="2" id="KW-0833">Ubl conjugation pathway</keyword>
<dbReference type="InterPro" id="IPR038765">
    <property type="entry name" value="Papain-like_cys_pep_sf"/>
</dbReference>
<dbReference type="InterPro" id="IPR056850">
    <property type="entry name" value="ARM_UBP34_24_USP9X_Y"/>
</dbReference>
<dbReference type="Proteomes" id="UP000187209">
    <property type="component" value="Unassembled WGS sequence"/>
</dbReference>
<dbReference type="InterPro" id="IPR050164">
    <property type="entry name" value="Peptidase_C19"/>
</dbReference>
<dbReference type="Gene3D" id="1.10.238.10">
    <property type="entry name" value="EF-hand"/>
    <property type="match status" value="1"/>
</dbReference>
<dbReference type="OrthoDB" id="289038at2759"/>
<dbReference type="Pfam" id="PF00443">
    <property type="entry name" value="UCH"/>
    <property type="match status" value="1"/>
</dbReference>
<evidence type="ECO:0000259" key="7">
    <source>
        <dbReference type="PROSITE" id="PS50235"/>
    </source>
</evidence>
<reference evidence="8 9" key="1">
    <citation type="submission" date="2016-11" db="EMBL/GenBank/DDBJ databases">
        <title>The macronuclear genome of Stentor coeruleus: a giant cell with tiny introns.</title>
        <authorList>
            <person name="Slabodnick M."/>
            <person name="Ruby J.G."/>
            <person name="Reiff S.B."/>
            <person name="Swart E.C."/>
            <person name="Gosai S."/>
            <person name="Prabakaran S."/>
            <person name="Witkowska E."/>
            <person name="Larue G.E."/>
            <person name="Fisher S."/>
            <person name="Freeman R.M."/>
            <person name="Gunawardena J."/>
            <person name="Chu W."/>
            <person name="Stover N.A."/>
            <person name="Gregory B.D."/>
            <person name="Nowacki M."/>
            <person name="Derisi J."/>
            <person name="Roy S.W."/>
            <person name="Marshall W.F."/>
            <person name="Sood P."/>
        </authorList>
    </citation>
    <scope>NUCLEOTIDE SEQUENCE [LARGE SCALE GENOMIC DNA]</scope>
    <source>
        <strain evidence="8">WM001</strain>
    </source>
</reference>
<dbReference type="GO" id="GO:0005829">
    <property type="term" value="C:cytosol"/>
    <property type="evidence" value="ECO:0007669"/>
    <property type="project" value="TreeGrafter"/>
</dbReference>
<dbReference type="Pfam" id="PF25010">
    <property type="entry name" value="ARM_UBP24_USP9X-Y"/>
    <property type="match status" value="1"/>
</dbReference>